<dbReference type="InParanoid" id="A0A3N4KR84"/>
<evidence type="ECO:0000256" key="1">
    <source>
        <dbReference type="SAM" id="MobiDB-lite"/>
    </source>
</evidence>
<dbReference type="EMBL" id="ML119131">
    <property type="protein sequence ID" value="RPB12018.1"/>
    <property type="molecule type" value="Genomic_DNA"/>
</dbReference>
<evidence type="ECO:0000313" key="3">
    <source>
        <dbReference type="Proteomes" id="UP000277580"/>
    </source>
</evidence>
<accession>A0A3N4KR84</accession>
<proteinExistence type="predicted"/>
<keyword evidence="3" id="KW-1185">Reference proteome</keyword>
<organism evidence="2 3">
    <name type="scientific">Morchella conica CCBAS932</name>
    <dbReference type="NCBI Taxonomy" id="1392247"/>
    <lineage>
        <taxon>Eukaryota</taxon>
        <taxon>Fungi</taxon>
        <taxon>Dikarya</taxon>
        <taxon>Ascomycota</taxon>
        <taxon>Pezizomycotina</taxon>
        <taxon>Pezizomycetes</taxon>
        <taxon>Pezizales</taxon>
        <taxon>Morchellaceae</taxon>
        <taxon>Morchella</taxon>
    </lineage>
</organism>
<dbReference type="AlphaFoldDB" id="A0A3N4KR84"/>
<protein>
    <submittedName>
        <fullName evidence="2">Uncharacterized protein</fullName>
    </submittedName>
</protein>
<reference evidence="2 3" key="1">
    <citation type="journal article" date="2018" name="Nat. Ecol. Evol.">
        <title>Pezizomycetes genomes reveal the molecular basis of ectomycorrhizal truffle lifestyle.</title>
        <authorList>
            <person name="Murat C."/>
            <person name="Payen T."/>
            <person name="Noel B."/>
            <person name="Kuo A."/>
            <person name="Morin E."/>
            <person name="Chen J."/>
            <person name="Kohler A."/>
            <person name="Krizsan K."/>
            <person name="Balestrini R."/>
            <person name="Da Silva C."/>
            <person name="Montanini B."/>
            <person name="Hainaut M."/>
            <person name="Levati E."/>
            <person name="Barry K.W."/>
            <person name="Belfiori B."/>
            <person name="Cichocki N."/>
            <person name="Clum A."/>
            <person name="Dockter R.B."/>
            <person name="Fauchery L."/>
            <person name="Guy J."/>
            <person name="Iotti M."/>
            <person name="Le Tacon F."/>
            <person name="Lindquist E.A."/>
            <person name="Lipzen A."/>
            <person name="Malagnac F."/>
            <person name="Mello A."/>
            <person name="Molinier V."/>
            <person name="Miyauchi S."/>
            <person name="Poulain J."/>
            <person name="Riccioni C."/>
            <person name="Rubini A."/>
            <person name="Sitrit Y."/>
            <person name="Splivallo R."/>
            <person name="Traeger S."/>
            <person name="Wang M."/>
            <person name="Zifcakova L."/>
            <person name="Wipf D."/>
            <person name="Zambonelli A."/>
            <person name="Paolocci F."/>
            <person name="Nowrousian M."/>
            <person name="Ottonello S."/>
            <person name="Baldrian P."/>
            <person name="Spatafora J.W."/>
            <person name="Henrissat B."/>
            <person name="Nagy L.G."/>
            <person name="Aury J.M."/>
            <person name="Wincker P."/>
            <person name="Grigoriev I.V."/>
            <person name="Bonfante P."/>
            <person name="Martin F.M."/>
        </authorList>
    </citation>
    <scope>NUCLEOTIDE SEQUENCE [LARGE SCALE GENOMIC DNA]</scope>
    <source>
        <strain evidence="2 3">CCBAS932</strain>
    </source>
</reference>
<name>A0A3N4KR84_9PEZI</name>
<sequence>MARNPVRMRRKQHRRTIHVSTKTKPTFYPLTLSLRGGGPAPAPAPGVPPGPPPAPALVPPPALIPDPVRYLDQLVVPAIAPHRMLNSTRYILNRQMRSTVEDLVTLHRSLYFLQFMLRSLYRRVARTMTTNIAAPNRVRLAKRAVSQRDTHTSLRAHFSLHEARGLIMLDFAANAIRSWNQMPGVTVDGAGVRSFPRVFGRSERRMYILVQRLMDQHEAMYSSVGLMLRDFYAFTSPFYCGMQ</sequence>
<dbReference type="OrthoDB" id="10380401at2759"/>
<feature type="compositionally biased region" description="Pro residues" evidence="1">
    <location>
        <begin position="40"/>
        <end position="53"/>
    </location>
</feature>
<dbReference type="Proteomes" id="UP000277580">
    <property type="component" value="Unassembled WGS sequence"/>
</dbReference>
<gene>
    <name evidence="2" type="ORF">P167DRAFT_545811</name>
</gene>
<evidence type="ECO:0000313" key="2">
    <source>
        <dbReference type="EMBL" id="RPB12018.1"/>
    </source>
</evidence>
<feature type="region of interest" description="Disordered" evidence="1">
    <location>
        <begin position="34"/>
        <end position="53"/>
    </location>
</feature>